<evidence type="ECO:0000256" key="3">
    <source>
        <dbReference type="RuleBase" id="RU003345"/>
    </source>
</evidence>
<name>A0ABQ7JER7_9APIC</name>
<feature type="domain" description="Aldehyde dehydrogenase" evidence="4">
    <location>
        <begin position="23"/>
        <end position="488"/>
    </location>
</feature>
<dbReference type="Proteomes" id="UP000823046">
    <property type="component" value="Unassembled WGS sequence"/>
</dbReference>
<dbReference type="Pfam" id="PF00171">
    <property type="entry name" value="Aldedh"/>
    <property type="match status" value="1"/>
</dbReference>
<dbReference type="PANTHER" id="PTHR11699">
    <property type="entry name" value="ALDEHYDE DEHYDROGENASE-RELATED"/>
    <property type="match status" value="1"/>
</dbReference>
<dbReference type="InterPro" id="IPR029510">
    <property type="entry name" value="Ald_DH_CS_GLU"/>
</dbReference>
<evidence type="ECO:0000256" key="1">
    <source>
        <dbReference type="ARBA" id="ARBA00023002"/>
    </source>
</evidence>
<sequence length="495" mass="53447">MATSKIAVGSLPFETRLFIDGEFVEATSNSIWENVNPATEEVLTKNVEASHEDVDKAVEAARRAFETWQSIGGKSRRDLLNKLADLIYEHREQLALAESLDNGKPVSVALAADLTLVVDCFRYYAGWADKIQGKTVPIQSLGKGDQQYLCFTKHEPVGVVGQIIPWNFPLLMLAWKIGPAIAVGCTVVMKTSEKTPLSAQMLAHLIKEAGFPRGVINILTGFGPSVGEYMVRHPGIDKVAFTGSSISGKKVMIAAAESGMKRVSLELGGKSPLVVFDDADLDAAVEVAHLGLFFNQGQCCIASSRVFVQETVYDKFLAKAAARAKNVNLTSPQSATCTQGPQVDKIQYEKILNYIKKGKQDGATCITGGKASSGKGYYIEPTVFGDVEDSMTICKEEIFGPVMSVLKFKTIDEVVARANATTFGLGAGVCTRDLGKAMTMMHKLKAGTVYINCWDVFDAAAAFGGFKQSGLGRELGEYGLEPYIEVKTAISNLSF</sequence>
<evidence type="ECO:0000313" key="6">
    <source>
        <dbReference type="Proteomes" id="UP000823046"/>
    </source>
</evidence>
<reference evidence="5 6" key="1">
    <citation type="journal article" date="2020" name="bioRxiv">
        <title>Metabolic contributions of an alphaproteobacterial endosymbiont in the apicomplexan Cardiosporidium cionae.</title>
        <authorList>
            <person name="Hunter E.S."/>
            <person name="Paight C.J."/>
            <person name="Lane C.E."/>
        </authorList>
    </citation>
    <scope>NUCLEOTIDE SEQUENCE [LARGE SCALE GENOMIC DNA]</scope>
    <source>
        <strain evidence="5">ESH_2018</strain>
    </source>
</reference>
<organism evidence="5 6">
    <name type="scientific">Cardiosporidium cionae</name>
    <dbReference type="NCBI Taxonomy" id="476202"/>
    <lineage>
        <taxon>Eukaryota</taxon>
        <taxon>Sar</taxon>
        <taxon>Alveolata</taxon>
        <taxon>Apicomplexa</taxon>
        <taxon>Aconoidasida</taxon>
        <taxon>Nephromycida</taxon>
        <taxon>Cardiosporidium</taxon>
    </lineage>
</organism>
<evidence type="ECO:0000256" key="2">
    <source>
        <dbReference type="PROSITE-ProRule" id="PRU10007"/>
    </source>
</evidence>
<comment type="caution">
    <text evidence="5">The sequence shown here is derived from an EMBL/GenBank/DDBJ whole genome shotgun (WGS) entry which is preliminary data.</text>
</comment>
<keyword evidence="1 3" id="KW-0560">Oxidoreductase</keyword>
<dbReference type="Gene3D" id="3.40.309.10">
    <property type="entry name" value="Aldehyde Dehydrogenase, Chain A, domain 2"/>
    <property type="match status" value="1"/>
</dbReference>
<dbReference type="InterPro" id="IPR016161">
    <property type="entry name" value="Ald_DH/histidinol_DH"/>
</dbReference>
<dbReference type="PROSITE" id="PS00070">
    <property type="entry name" value="ALDEHYDE_DEHYDR_CYS"/>
    <property type="match status" value="1"/>
</dbReference>
<comment type="similarity">
    <text evidence="3">Belongs to the aldehyde dehydrogenase family.</text>
</comment>
<dbReference type="InterPro" id="IPR016162">
    <property type="entry name" value="Ald_DH_N"/>
</dbReference>
<protein>
    <submittedName>
        <fullName evidence="5">Aldehyde dehydrogenase</fullName>
    </submittedName>
</protein>
<dbReference type="InterPro" id="IPR016160">
    <property type="entry name" value="Ald_DH_CS_CYS"/>
</dbReference>
<evidence type="ECO:0000259" key="4">
    <source>
        <dbReference type="Pfam" id="PF00171"/>
    </source>
</evidence>
<dbReference type="InterPro" id="IPR016163">
    <property type="entry name" value="Ald_DH_C"/>
</dbReference>
<dbReference type="CDD" id="cd07091">
    <property type="entry name" value="ALDH_F1-2_Ald2-like"/>
    <property type="match status" value="1"/>
</dbReference>
<dbReference type="InterPro" id="IPR015590">
    <property type="entry name" value="Aldehyde_DH_dom"/>
</dbReference>
<dbReference type="SUPFAM" id="SSF53720">
    <property type="entry name" value="ALDH-like"/>
    <property type="match status" value="1"/>
</dbReference>
<evidence type="ECO:0000313" key="5">
    <source>
        <dbReference type="EMBL" id="KAF8822145.1"/>
    </source>
</evidence>
<gene>
    <name evidence="5" type="ORF">IE077_000919</name>
</gene>
<keyword evidence="6" id="KW-1185">Reference proteome</keyword>
<dbReference type="PROSITE" id="PS00687">
    <property type="entry name" value="ALDEHYDE_DEHYDR_GLU"/>
    <property type="match status" value="1"/>
</dbReference>
<dbReference type="EMBL" id="JADAQX010000078">
    <property type="protein sequence ID" value="KAF8822145.1"/>
    <property type="molecule type" value="Genomic_DNA"/>
</dbReference>
<feature type="active site" evidence="2">
    <location>
        <position position="266"/>
    </location>
</feature>
<dbReference type="Gene3D" id="3.40.605.10">
    <property type="entry name" value="Aldehyde Dehydrogenase, Chain A, domain 1"/>
    <property type="match status" value="1"/>
</dbReference>
<accession>A0ABQ7JER7</accession>
<proteinExistence type="inferred from homology"/>